<dbReference type="PRINTS" id="PR00412">
    <property type="entry name" value="EPOXHYDRLASE"/>
</dbReference>
<reference evidence="3 4" key="1">
    <citation type="submission" date="2021-01" db="EMBL/GenBank/DDBJ databases">
        <title>Genomics of switchgrass bacterial isolates.</title>
        <authorList>
            <person name="Shade A."/>
        </authorList>
    </citation>
    <scope>NUCLEOTIDE SEQUENCE [LARGE SCALE GENOMIC DNA]</scope>
    <source>
        <strain evidence="3 4">PvP111</strain>
    </source>
</reference>
<dbReference type="Gene3D" id="3.40.50.1820">
    <property type="entry name" value="alpha/beta hydrolase"/>
    <property type="match status" value="1"/>
</dbReference>
<dbReference type="EMBL" id="JAFBBK010000001">
    <property type="protein sequence ID" value="MBM7417465.1"/>
    <property type="molecule type" value="Genomic_DNA"/>
</dbReference>
<evidence type="ECO:0000313" key="4">
    <source>
        <dbReference type="Proteomes" id="UP000703038"/>
    </source>
</evidence>
<dbReference type="PRINTS" id="PR00111">
    <property type="entry name" value="ABHYDROLASE"/>
</dbReference>
<protein>
    <submittedName>
        <fullName evidence="3">Pimeloyl-ACP methyl ester carboxylesterase</fullName>
    </submittedName>
</protein>
<keyword evidence="4" id="KW-1185">Reference proteome</keyword>
<dbReference type="InterPro" id="IPR000639">
    <property type="entry name" value="Epox_hydrolase-like"/>
</dbReference>
<dbReference type="PANTHER" id="PTHR43798:SF33">
    <property type="entry name" value="HYDROLASE, PUTATIVE (AFU_ORTHOLOGUE AFUA_2G14860)-RELATED"/>
    <property type="match status" value="1"/>
</dbReference>
<evidence type="ECO:0000313" key="3">
    <source>
        <dbReference type="EMBL" id="MBM7417465.1"/>
    </source>
</evidence>
<dbReference type="RefSeq" id="WP_204870136.1">
    <property type="nucleotide sequence ID" value="NZ_JAFBBK010000001.1"/>
</dbReference>
<dbReference type="InterPro" id="IPR029058">
    <property type="entry name" value="AB_hydrolase_fold"/>
</dbReference>
<gene>
    <name evidence="3" type="ORF">JOE42_004198</name>
</gene>
<name>A0ABS2KZU0_9NOCA</name>
<dbReference type="Proteomes" id="UP000703038">
    <property type="component" value="Unassembled WGS sequence"/>
</dbReference>
<evidence type="ECO:0000256" key="1">
    <source>
        <dbReference type="SAM" id="MobiDB-lite"/>
    </source>
</evidence>
<proteinExistence type="predicted"/>
<dbReference type="InterPro" id="IPR050266">
    <property type="entry name" value="AB_hydrolase_sf"/>
</dbReference>
<comment type="caution">
    <text evidence="3">The sequence shown here is derived from an EMBL/GenBank/DDBJ whole genome shotgun (WGS) entry which is preliminary data.</text>
</comment>
<evidence type="ECO:0000259" key="2">
    <source>
        <dbReference type="Pfam" id="PF12697"/>
    </source>
</evidence>
<feature type="domain" description="AB hydrolase-1" evidence="2">
    <location>
        <begin position="58"/>
        <end position="295"/>
    </location>
</feature>
<feature type="region of interest" description="Disordered" evidence="1">
    <location>
        <begin position="1"/>
        <end position="39"/>
    </location>
</feature>
<dbReference type="SUPFAM" id="SSF53474">
    <property type="entry name" value="alpha/beta-Hydrolases"/>
    <property type="match status" value="1"/>
</dbReference>
<dbReference type="PANTHER" id="PTHR43798">
    <property type="entry name" value="MONOACYLGLYCEROL LIPASE"/>
    <property type="match status" value="1"/>
</dbReference>
<feature type="compositionally biased region" description="Polar residues" evidence="1">
    <location>
        <begin position="1"/>
        <end position="14"/>
    </location>
</feature>
<sequence length="312" mass="33362">MSQLSPLSPFSASGHSPACAETAGDPLVVPPAQESGSLSVDGRHVHYDVRGDPASPAVVLVHGARAHRGWWHAVLAAGLADSLRVVTLDLAGHGLSEPHEDYSPAGWARQVAEVVRQVAGGRCVVVGHSMGGLVTYATAALHPDRVSRVVTFDSKVRIPTPHGGAKVRGIPGKPLRPYATRDDILDAFRLLPPQPWINPAAVRHVAEMGIVERDGAWRWRFDPAIAQRFCDDEVARHLRDLSCPVDFFHGAESTLVSHETVRDADVMVGGLSTSAAIPGGHHHLVLDQPELVRDAVIGAVERDRASQRRAGA</sequence>
<dbReference type="Pfam" id="PF12697">
    <property type="entry name" value="Abhydrolase_6"/>
    <property type="match status" value="1"/>
</dbReference>
<organism evidence="3 4">
    <name type="scientific">Rhodococcoides corynebacterioides</name>
    <dbReference type="NCBI Taxonomy" id="53972"/>
    <lineage>
        <taxon>Bacteria</taxon>
        <taxon>Bacillati</taxon>
        <taxon>Actinomycetota</taxon>
        <taxon>Actinomycetes</taxon>
        <taxon>Mycobacteriales</taxon>
        <taxon>Nocardiaceae</taxon>
        <taxon>Rhodococcoides</taxon>
    </lineage>
</organism>
<dbReference type="InterPro" id="IPR000073">
    <property type="entry name" value="AB_hydrolase_1"/>
</dbReference>
<accession>A0ABS2KZU0</accession>